<comment type="caution">
    <text evidence="1">The sequence shown here is derived from an EMBL/GenBank/DDBJ whole genome shotgun (WGS) entry which is preliminary data.</text>
</comment>
<dbReference type="EMBL" id="RWJF01000001">
    <property type="protein sequence ID" value="RST30008.1"/>
    <property type="molecule type" value="Genomic_DNA"/>
</dbReference>
<dbReference type="RefSeq" id="WP_126717844.1">
    <property type="nucleotide sequence ID" value="NZ_RWJF01000001.1"/>
</dbReference>
<dbReference type="OrthoDB" id="9796517at2"/>
<evidence type="ECO:0000313" key="1">
    <source>
        <dbReference type="EMBL" id="RST30008.1"/>
    </source>
</evidence>
<keyword evidence="2" id="KW-1185">Reference proteome</keyword>
<name>A0A3R9WML3_9SPHN</name>
<dbReference type="InterPro" id="IPR014718">
    <property type="entry name" value="GH-type_carb-bd"/>
</dbReference>
<dbReference type="Proteomes" id="UP000274661">
    <property type="component" value="Unassembled WGS sequence"/>
</dbReference>
<accession>A0A3R9WML3</accession>
<dbReference type="GO" id="GO:0005975">
    <property type="term" value="P:carbohydrate metabolic process"/>
    <property type="evidence" value="ECO:0007669"/>
    <property type="project" value="InterPro"/>
</dbReference>
<proteinExistence type="predicted"/>
<dbReference type="GO" id="GO:0016853">
    <property type="term" value="F:isomerase activity"/>
    <property type="evidence" value="ECO:0007669"/>
    <property type="project" value="InterPro"/>
</dbReference>
<dbReference type="AlphaFoldDB" id="A0A3R9WML3"/>
<dbReference type="CDD" id="cd09021">
    <property type="entry name" value="Aldose_epim_Ec_YphB"/>
    <property type="match status" value="1"/>
</dbReference>
<dbReference type="SUPFAM" id="SSF74650">
    <property type="entry name" value="Galactose mutarotase-like"/>
    <property type="match status" value="1"/>
</dbReference>
<dbReference type="GO" id="GO:0030246">
    <property type="term" value="F:carbohydrate binding"/>
    <property type="evidence" value="ECO:0007669"/>
    <property type="project" value="InterPro"/>
</dbReference>
<dbReference type="Gene3D" id="2.70.98.10">
    <property type="match status" value="1"/>
</dbReference>
<dbReference type="InterPro" id="IPR008183">
    <property type="entry name" value="Aldose_1/G6P_1-epimerase"/>
</dbReference>
<sequence>MSRLHLSAGPLTLDLAPQHGGAIARFDHGGRPVMRPAPDATEAVLEMASFPLVPFVNRIRDGRFRCGGVTVELAPNMANDPSPLHGQGWLSEWTVVEADDESAVLAYRHEPGEWPWRYDAVQRFMLDPTGLFVLLTCRNLSDTPMPCGLGIHPYFPCDGETLLDTGVTAAWTIDDKVLPVERVPAEGRFDLRQRRICGQNLDNGFDGWNGQALLRWSDGLSCTIRSSDARYFQVYSPATGGIVVAEPVQHANAALNEPEERWAELGIVMLAPGDERSISVRFEVAQG</sequence>
<organism evidence="1 2">
    <name type="scientific">Sphingomonas ginkgonis</name>
    <dbReference type="NCBI Taxonomy" id="2315330"/>
    <lineage>
        <taxon>Bacteria</taxon>
        <taxon>Pseudomonadati</taxon>
        <taxon>Pseudomonadota</taxon>
        <taxon>Alphaproteobacteria</taxon>
        <taxon>Sphingomonadales</taxon>
        <taxon>Sphingomonadaceae</taxon>
        <taxon>Sphingomonas</taxon>
    </lineage>
</organism>
<evidence type="ECO:0000313" key="2">
    <source>
        <dbReference type="Proteomes" id="UP000274661"/>
    </source>
</evidence>
<dbReference type="Pfam" id="PF01263">
    <property type="entry name" value="Aldose_epim"/>
    <property type="match status" value="1"/>
</dbReference>
<gene>
    <name evidence="1" type="ORF">HMF7854_03560</name>
</gene>
<protein>
    <submittedName>
        <fullName evidence="1">Aldose 1-epimerase</fullName>
    </submittedName>
</protein>
<reference evidence="1 2" key="1">
    <citation type="submission" date="2018-12" db="EMBL/GenBank/DDBJ databases">
        <title>Sphingomonas sp. HMF7854 Genome sequencing and assembly.</title>
        <authorList>
            <person name="Cha I."/>
            <person name="Kang H."/>
            <person name="Kim H."/>
            <person name="Kang J."/>
            <person name="Joh K."/>
        </authorList>
    </citation>
    <scope>NUCLEOTIDE SEQUENCE [LARGE SCALE GENOMIC DNA]</scope>
    <source>
        <strain evidence="1 2">HMF7854</strain>
    </source>
</reference>
<dbReference type="InterPro" id="IPR011013">
    <property type="entry name" value="Gal_mutarotase_sf_dom"/>
</dbReference>